<protein>
    <submittedName>
        <fullName evidence="2">BTAD domain-containing putative transcriptional regulator</fullName>
    </submittedName>
</protein>
<evidence type="ECO:0000259" key="1">
    <source>
        <dbReference type="SMART" id="SM01043"/>
    </source>
</evidence>
<dbReference type="SUPFAM" id="SSF48452">
    <property type="entry name" value="TPR-like"/>
    <property type="match status" value="2"/>
</dbReference>
<keyword evidence="3" id="KW-1185">Reference proteome</keyword>
<dbReference type="Gene3D" id="1.25.40.10">
    <property type="entry name" value="Tetratricopeptide repeat domain"/>
    <property type="match status" value="2"/>
</dbReference>
<dbReference type="Gene3D" id="1.10.10.10">
    <property type="entry name" value="Winged helix-like DNA-binding domain superfamily/Winged helix DNA-binding domain"/>
    <property type="match status" value="1"/>
</dbReference>
<dbReference type="PANTHER" id="PTHR35807">
    <property type="entry name" value="TRANSCRIPTIONAL REGULATOR REDD-RELATED"/>
    <property type="match status" value="1"/>
</dbReference>
<dbReference type="SMART" id="SM01043">
    <property type="entry name" value="BTAD"/>
    <property type="match status" value="1"/>
</dbReference>
<gene>
    <name evidence="2" type="ORF">ON753_11025</name>
</gene>
<sequence>MLLSKSQEPVAVKTRKALAILGYLSRMGGMAAPRETLADLLWSGADRHKAMQSLRQALRQLKTAEQEAGIDIVLSSSGHVQLNGAVFSSDLIELFARLKKGRAVDFREAEDLWRGDFLAGFEDIDPEFSDWLMVERERVRSEVTSAAFQHLNDIRINDGGMQVEAGGRFLLRVDPALESAHRVLIRLYKKLGQHDRAEQQFKDCERELRLHFDVEPEPETRELLEEKEGDAWRPPTYRLAGEVGPIPSFLSNSENVVRLPEISIISSSIQKQGLNDALHLREEVVSGLSSFRSFDLFQAEYFTEGDVPKPTLVEGHELGSYLLRFRHDERSGKIVIQFEDRTSGQIVFNEIVDLSLWNGITSVASQIVSRIHVHATGRLRNPANTSAFARWCQAEALLWDFTPQSDEKAMRLLDDLERTNRNFSMTYAGRASIIMKQELHFPLHDRTTSDGLSGLLDMAERAIVLDPWQAVNQRVYGWALILSNMPGEARRAFQNAGRLSSADPANLMSVAEGLAISGDVGEARATAERAFSLFSFVPRVFFEYLANIHFAADDYDSAIREIERGAGVSIGGLTTRIAALICSGRREEAVQTLHRFGDHRASLLKNLPQSAKDPENWRRRVNFFQDARVRANFDKGAALVQSFLFEGSGSI</sequence>
<dbReference type="RefSeq" id="WP_265962561.1">
    <property type="nucleotide sequence ID" value="NZ_JAPEVI010000003.1"/>
</dbReference>
<dbReference type="Proteomes" id="UP001300261">
    <property type="component" value="Unassembled WGS sequence"/>
</dbReference>
<dbReference type="InterPro" id="IPR051677">
    <property type="entry name" value="AfsR-DnrI-RedD_regulator"/>
</dbReference>
<accession>A0ABT3R0Z2</accession>
<dbReference type="InterPro" id="IPR036388">
    <property type="entry name" value="WH-like_DNA-bd_sf"/>
</dbReference>
<dbReference type="InterPro" id="IPR005158">
    <property type="entry name" value="BTAD"/>
</dbReference>
<organism evidence="2 3">
    <name type="scientific">Roseibium salinum</name>
    <dbReference type="NCBI Taxonomy" id="1604349"/>
    <lineage>
        <taxon>Bacteria</taxon>
        <taxon>Pseudomonadati</taxon>
        <taxon>Pseudomonadota</taxon>
        <taxon>Alphaproteobacteria</taxon>
        <taxon>Hyphomicrobiales</taxon>
        <taxon>Stappiaceae</taxon>
        <taxon>Roseibium</taxon>
    </lineage>
</organism>
<reference evidence="2 3" key="1">
    <citation type="journal article" date="2016" name="Int. J. Syst. Evol. Microbiol.">
        <title>Labrenzia salina sp. nov., isolated from the rhizosphere of the halophyte Arthrocnemum macrostachyum.</title>
        <authorList>
            <person name="Camacho M."/>
            <person name="Redondo-Gomez S."/>
            <person name="Rodriguez-Llorente I."/>
            <person name="Rohde M."/>
            <person name="Sproer C."/>
            <person name="Schumann P."/>
            <person name="Klenk H.P."/>
            <person name="Montero-Calasanz M.D.C."/>
        </authorList>
    </citation>
    <scope>NUCLEOTIDE SEQUENCE [LARGE SCALE GENOMIC DNA]</scope>
    <source>
        <strain evidence="2 3">DSM 29163</strain>
    </source>
</reference>
<dbReference type="InterPro" id="IPR011990">
    <property type="entry name" value="TPR-like_helical_dom_sf"/>
</dbReference>
<proteinExistence type="predicted"/>
<comment type="caution">
    <text evidence="2">The sequence shown here is derived from an EMBL/GenBank/DDBJ whole genome shotgun (WGS) entry which is preliminary data.</text>
</comment>
<feature type="domain" description="Bacterial transcriptional activator" evidence="1">
    <location>
        <begin position="89"/>
        <end position="228"/>
    </location>
</feature>
<dbReference type="Pfam" id="PF03704">
    <property type="entry name" value="BTAD"/>
    <property type="match status" value="1"/>
</dbReference>
<evidence type="ECO:0000313" key="3">
    <source>
        <dbReference type="Proteomes" id="UP001300261"/>
    </source>
</evidence>
<evidence type="ECO:0000313" key="2">
    <source>
        <dbReference type="EMBL" id="MCX2722904.1"/>
    </source>
</evidence>
<dbReference type="EMBL" id="JAPEVI010000003">
    <property type="protein sequence ID" value="MCX2722904.1"/>
    <property type="molecule type" value="Genomic_DNA"/>
</dbReference>
<name>A0ABT3R0Z2_9HYPH</name>